<dbReference type="InterPro" id="IPR001353">
    <property type="entry name" value="Proteasome_sua/b"/>
</dbReference>
<feature type="region of interest" description="Disordered" evidence="3">
    <location>
        <begin position="271"/>
        <end position="383"/>
    </location>
</feature>
<comment type="similarity">
    <text evidence="2">Belongs to the peptidase T1A family.</text>
</comment>
<feature type="compositionally biased region" description="Gly residues" evidence="3">
    <location>
        <begin position="353"/>
        <end position="365"/>
    </location>
</feature>
<evidence type="ECO:0000256" key="4">
    <source>
        <dbReference type="SAM" id="SignalP"/>
    </source>
</evidence>
<dbReference type="GO" id="GO:0006511">
    <property type="term" value="P:ubiquitin-dependent protein catabolic process"/>
    <property type="evidence" value="ECO:0007669"/>
    <property type="project" value="InterPro"/>
</dbReference>
<evidence type="ECO:0000259" key="5">
    <source>
        <dbReference type="SMART" id="SM00948"/>
    </source>
</evidence>
<feature type="domain" description="Proteasome alpha-type subunits" evidence="5">
    <location>
        <begin position="36"/>
        <end position="58"/>
    </location>
</feature>
<dbReference type="EMBL" id="FN647682">
    <property type="protein sequence ID" value="CBN76734.1"/>
    <property type="molecule type" value="Genomic_DNA"/>
</dbReference>
<dbReference type="InterPro" id="IPR050115">
    <property type="entry name" value="Proteasome_alpha"/>
</dbReference>
<accession>D8LBM5</accession>
<dbReference type="SMART" id="SM00948">
    <property type="entry name" value="Proteasome_A_N"/>
    <property type="match status" value="1"/>
</dbReference>
<dbReference type="InterPro" id="IPR023332">
    <property type="entry name" value="Proteasome_alpha-type"/>
</dbReference>
<proteinExistence type="inferred from homology"/>
<dbReference type="Pfam" id="PF00227">
    <property type="entry name" value="Proteasome"/>
    <property type="match status" value="2"/>
</dbReference>
<dbReference type="SUPFAM" id="SSF56235">
    <property type="entry name" value="N-terminal nucleophile aminohydrolases (Ntn hydrolases)"/>
    <property type="match status" value="1"/>
</dbReference>
<dbReference type="AlphaFoldDB" id="D8LBM5"/>
<sequence length="423" mass="43356">MRFTFGVLLLISPGALRVRSVAHVRRKAPVREKKAYDTSVRAFSPDGSIYQVEYAVEAADKGGLTIGVQTDKGLVLAAHGRRRSPLLKASSVSKIADVDDGRMCCAMSGLLPDGRLLLDYARTWVQEHRFEFDEAPSVEAVASQLSRLALKFNGYDKDGKAGNGGREEEDGGGPAMSRPVGVALLMAGVDRGDRPVLYHLDPSGAYVQWRARAIGDKGAAAEAKLEGVGPFEGMSVRRAMAAVLGVLREVLGDDEFSTDRLEMVCVDMMGGGRGSGDGGGGERGVCSPGAEHGATSASDHDNVGGGGDGAISGPPFAGEGSSVSAAPPSLSGGGVNDGSASGVRNFVGRDSGSSGGGGVLEGGVEVGREDGSSAASGVGRSSAAASFVPRYGYFRRVPKSEMDELLAGSTRGDGEESPTAANG</sequence>
<dbReference type="STRING" id="2880.D8LBM5"/>
<feature type="region of interest" description="Disordered" evidence="3">
    <location>
        <begin position="399"/>
        <end position="423"/>
    </location>
</feature>
<feature type="compositionally biased region" description="Gly residues" evidence="3">
    <location>
        <begin position="271"/>
        <end position="283"/>
    </location>
</feature>
<protein>
    <submittedName>
        <fullName evidence="6">Similar to 20S proteasome alpha5 subunit</fullName>
    </submittedName>
</protein>
<dbReference type="PANTHER" id="PTHR11599">
    <property type="entry name" value="PROTEASOME SUBUNIT ALPHA/BETA"/>
    <property type="match status" value="1"/>
</dbReference>
<gene>
    <name evidence="6" type="ORF">Esi_0000_0545</name>
</gene>
<dbReference type="PROSITE" id="PS51475">
    <property type="entry name" value="PROTEASOME_ALPHA_2"/>
    <property type="match status" value="1"/>
</dbReference>
<dbReference type="InParanoid" id="D8LBM5"/>
<feature type="chain" id="PRO_5003116993" evidence="4">
    <location>
        <begin position="18"/>
        <end position="423"/>
    </location>
</feature>
<dbReference type="Proteomes" id="UP000002630">
    <property type="component" value="Linkage Group LG01"/>
</dbReference>
<evidence type="ECO:0000256" key="3">
    <source>
        <dbReference type="SAM" id="MobiDB-lite"/>
    </source>
</evidence>
<dbReference type="eggNOG" id="KOG0176">
    <property type="taxonomic scope" value="Eukaryota"/>
</dbReference>
<dbReference type="InterPro" id="IPR029055">
    <property type="entry name" value="Ntn_hydrolases_N"/>
</dbReference>
<evidence type="ECO:0000256" key="1">
    <source>
        <dbReference type="ARBA" id="ARBA00022942"/>
    </source>
</evidence>
<organism evidence="6 7">
    <name type="scientific">Ectocarpus siliculosus</name>
    <name type="common">Brown alga</name>
    <name type="synonym">Conferva siliculosa</name>
    <dbReference type="NCBI Taxonomy" id="2880"/>
    <lineage>
        <taxon>Eukaryota</taxon>
        <taxon>Sar</taxon>
        <taxon>Stramenopiles</taxon>
        <taxon>Ochrophyta</taxon>
        <taxon>PX clade</taxon>
        <taxon>Phaeophyceae</taxon>
        <taxon>Ectocarpales</taxon>
        <taxon>Ectocarpaceae</taxon>
        <taxon>Ectocarpus</taxon>
    </lineage>
</organism>
<keyword evidence="1 2" id="KW-0647">Proteasome</keyword>
<feature type="signal peptide" evidence="4">
    <location>
        <begin position="1"/>
        <end position="17"/>
    </location>
</feature>
<dbReference type="OrthoDB" id="431557at2759"/>
<dbReference type="Pfam" id="PF10584">
    <property type="entry name" value="Proteasome_A_N"/>
    <property type="match status" value="1"/>
</dbReference>
<keyword evidence="7" id="KW-1185">Reference proteome</keyword>
<reference evidence="6 7" key="1">
    <citation type="journal article" date="2010" name="Nature">
        <title>The Ectocarpus genome and the independent evolution of multicellularity in brown algae.</title>
        <authorList>
            <person name="Cock J.M."/>
            <person name="Sterck L."/>
            <person name="Rouze P."/>
            <person name="Scornet D."/>
            <person name="Allen A.E."/>
            <person name="Amoutzias G."/>
            <person name="Anthouard V."/>
            <person name="Artiguenave F."/>
            <person name="Aury J.M."/>
            <person name="Badger J.H."/>
            <person name="Beszteri B."/>
            <person name="Billiau K."/>
            <person name="Bonnet E."/>
            <person name="Bothwell J.H."/>
            <person name="Bowler C."/>
            <person name="Boyen C."/>
            <person name="Brownlee C."/>
            <person name="Carrano C.J."/>
            <person name="Charrier B."/>
            <person name="Cho G.Y."/>
            <person name="Coelho S.M."/>
            <person name="Collen J."/>
            <person name="Corre E."/>
            <person name="Da Silva C."/>
            <person name="Delage L."/>
            <person name="Delaroque N."/>
            <person name="Dittami S.M."/>
            <person name="Doulbeau S."/>
            <person name="Elias M."/>
            <person name="Farnham G."/>
            <person name="Gachon C.M."/>
            <person name="Gschloessl B."/>
            <person name="Heesch S."/>
            <person name="Jabbari K."/>
            <person name="Jubin C."/>
            <person name="Kawai H."/>
            <person name="Kimura K."/>
            <person name="Kloareg B."/>
            <person name="Kupper F.C."/>
            <person name="Lang D."/>
            <person name="Le Bail A."/>
            <person name="Leblanc C."/>
            <person name="Lerouge P."/>
            <person name="Lohr M."/>
            <person name="Lopez P.J."/>
            <person name="Martens C."/>
            <person name="Maumus F."/>
            <person name="Michel G."/>
            <person name="Miranda-Saavedra D."/>
            <person name="Morales J."/>
            <person name="Moreau H."/>
            <person name="Motomura T."/>
            <person name="Nagasato C."/>
            <person name="Napoli C.A."/>
            <person name="Nelson D.R."/>
            <person name="Nyvall-Collen P."/>
            <person name="Peters A.F."/>
            <person name="Pommier C."/>
            <person name="Potin P."/>
            <person name="Poulain J."/>
            <person name="Quesneville H."/>
            <person name="Read B."/>
            <person name="Rensing S.A."/>
            <person name="Ritter A."/>
            <person name="Rousvoal S."/>
            <person name="Samanta M."/>
            <person name="Samson G."/>
            <person name="Schroeder D.C."/>
            <person name="Segurens B."/>
            <person name="Strittmatter M."/>
            <person name="Tonon T."/>
            <person name="Tregear J.W."/>
            <person name="Valentin K."/>
            <person name="von Dassow P."/>
            <person name="Yamagishi T."/>
            <person name="Van de Peer Y."/>
            <person name="Wincker P."/>
        </authorList>
    </citation>
    <scope>NUCLEOTIDE SEQUENCE [LARGE SCALE GENOMIC DNA]</scope>
    <source>
        <strain evidence="7">Ec32 / CCAP1310/4</strain>
    </source>
</reference>
<keyword evidence="4" id="KW-0732">Signal</keyword>
<dbReference type="InterPro" id="IPR000426">
    <property type="entry name" value="Proteasome_asu_N"/>
</dbReference>
<evidence type="ECO:0000313" key="7">
    <source>
        <dbReference type="Proteomes" id="UP000002630"/>
    </source>
</evidence>
<feature type="compositionally biased region" description="Low complexity" evidence="3">
    <location>
        <begin position="372"/>
        <end position="383"/>
    </location>
</feature>
<dbReference type="GO" id="GO:0019773">
    <property type="term" value="C:proteasome core complex, alpha-subunit complex"/>
    <property type="evidence" value="ECO:0007669"/>
    <property type="project" value="UniProtKB-UniRule"/>
</dbReference>
<name>D8LBM5_ECTSI</name>
<dbReference type="Gene3D" id="3.60.20.10">
    <property type="entry name" value="Glutamine Phosphoribosylpyrophosphate, subunit 1, domain 1"/>
    <property type="match status" value="1"/>
</dbReference>
<evidence type="ECO:0000313" key="6">
    <source>
        <dbReference type="EMBL" id="CBN76734.1"/>
    </source>
</evidence>
<dbReference type="EMBL" id="FN649726">
    <property type="protein sequence ID" value="CBN76734.1"/>
    <property type="molecule type" value="Genomic_DNA"/>
</dbReference>
<evidence type="ECO:0000256" key="2">
    <source>
        <dbReference type="PROSITE-ProRule" id="PRU00808"/>
    </source>
</evidence>